<feature type="region of interest" description="Disordered" evidence="1">
    <location>
        <begin position="44"/>
        <end position="65"/>
    </location>
</feature>
<keyword evidence="3" id="KW-1185">Reference proteome</keyword>
<feature type="region of interest" description="Disordered" evidence="1">
    <location>
        <begin position="77"/>
        <end position="99"/>
    </location>
</feature>
<sequence>MSQALNCACRNVLSSSSMTFTQQTLSGNPLRLWGLRCQRHLRPRDIPRAHTRPEGNDAAGVARSPGHAQLPFCGKSISPASTITGRTQLPTSSSSDRRSSFFQLSDLRLSPKKKGGAAAAAQKTQTTGGGKAPQGGPAGADHIFNIFKDISVDHKLLDDKDYPAWLFTLDKPEKTYGELAMTFLYGVGIENATLDEYLRFTRLHTKNLIKLNNMRLKKSKRSSVKPLFWDV</sequence>
<feature type="compositionally biased region" description="Basic and acidic residues" evidence="1">
    <location>
        <begin position="44"/>
        <end position="55"/>
    </location>
</feature>
<dbReference type="OrthoDB" id="10252718at2759"/>
<dbReference type="InterPro" id="IPR013870">
    <property type="entry name" value="Ribosomal_mL54"/>
</dbReference>
<feature type="region of interest" description="Disordered" evidence="1">
    <location>
        <begin position="112"/>
        <end position="137"/>
    </location>
</feature>
<dbReference type="Proteomes" id="UP000224006">
    <property type="component" value="Chromosome IX"/>
</dbReference>
<dbReference type="GO" id="GO:0005840">
    <property type="term" value="C:ribosome"/>
    <property type="evidence" value="ECO:0007669"/>
    <property type="project" value="UniProtKB-KW"/>
</dbReference>
<dbReference type="STRING" id="94643.A0A2A9MBJ9"/>
<dbReference type="AlphaFoldDB" id="A0A2A9MBJ9"/>
<dbReference type="Pfam" id="PF08561">
    <property type="entry name" value="Ribosomal_L37"/>
    <property type="match status" value="1"/>
</dbReference>
<accession>A0A2A9MBJ9</accession>
<dbReference type="RefSeq" id="XP_029216779.1">
    <property type="nucleotide sequence ID" value="XM_029360112.1"/>
</dbReference>
<feature type="compositionally biased region" description="Gly residues" evidence="1">
    <location>
        <begin position="127"/>
        <end position="137"/>
    </location>
</feature>
<keyword evidence="2" id="KW-0689">Ribosomal protein</keyword>
<feature type="compositionally biased region" description="Polar residues" evidence="1">
    <location>
        <begin position="78"/>
        <end position="91"/>
    </location>
</feature>
<feature type="compositionally biased region" description="Low complexity" evidence="1">
    <location>
        <begin position="116"/>
        <end position="126"/>
    </location>
</feature>
<proteinExistence type="predicted"/>
<gene>
    <name evidence="2" type="ORF">BESB_013820</name>
</gene>
<keyword evidence="2" id="KW-0687">Ribonucleoprotein</keyword>
<evidence type="ECO:0000256" key="1">
    <source>
        <dbReference type="SAM" id="MobiDB-lite"/>
    </source>
</evidence>
<comment type="caution">
    <text evidence="2">The sequence shown here is derived from an EMBL/GenBank/DDBJ whole genome shotgun (WGS) entry which is preliminary data.</text>
</comment>
<reference evidence="2 3" key="1">
    <citation type="submission" date="2017-09" db="EMBL/GenBank/DDBJ databases">
        <title>Genome sequencing of Besnoitia besnoiti strain Bb-Ger1.</title>
        <authorList>
            <person name="Schares G."/>
            <person name="Venepally P."/>
            <person name="Lorenzi H.A."/>
        </authorList>
    </citation>
    <scope>NUCLEOTIDE SEQUENCE [LARGE SCALE GENOMIC DNA]</scope>
    <source>
        <strain evidence="2 3">Bb-Ger1</strain>
    </source>
</reference>
<evidence type="ECO:0000313" key="2">
    <source>
        <dbReference type="EMBL" id="PFH32770.1"/>
    </source>
</evidence>
<organism evidence="2 3">
    <name type="scientific">Besnoitia besnoiti</name>
    <name type="common">Apicomplexan protozoan</name>
    <dbReference type="NCBI Taxonomy" id="94643"/>
    <lineage>
        <taxon>Eukaryota</taxon>
        <taxon>Sar</taxon>
        <taxon>Alveolata</taxon>
        <taxon>Apicomplexa</taxon>
        <taxon>Conoidasida</taxon>
        <taxon>Coccidia</taxon>
        <taxon>Eucoccidiorida</taxon>
        <taxon>Eimeriorina</taxon>
        <taxon>Sarcocystidae</taxon>
        <taxon>Besnoitia</taxon>
    </lineage>
</organism>
<dbReference type="GeneID" id="40306444"/>
<evidence type="ECO:0000313" key="3">
    <source>
        <dbReference type="Proteomes" id="UP000224006"/>
    </source>
</evidence>
<dbReference type="KEGG" id="bbes:BESB_013820"/>
<dbReference type="VEuPathDB" id="ToxoDB:BESB_013820"/>
<dbReference type="EMBL" id="NWUJ01000010">
    <property type="protein sequence ID" value="PFH32770.1"/>
    <property type="molecule type" value="Genomic_DNA"/>
</dbReference>
<protein>
    <submittedName>
        <fullName evidence="2">Ribosomal protein L37</fullName>
    </submittedName>
</protein>
<name>A0A2A9MBJ9_BESBE</name>